<protein>
    <submittedName>
        <fullName evidence="2">Uncharacterized protein</fullName>
    </submittedName>
</protein>
<evidence type="ECO:0000256" key="1">
    <source>
        <dbReference type="SAM" id="Phobius"/>
    </source>
</evidence>
<evidence type="ECO:0000313" key="2">
    <source>
        <dbReference type="EMBL" id="MPL92287.1"/>
    </source>
</evidence>
<keyword evidence="1" id="KW-0472">Membrane</keyword>
<keyword evidence="1" id="KW-1133">Transmembrane helix</keyword>
<accession>A0A644VM15</accession>
<organism evidence="2">
    <name type="scientific">bioreactor metagenome</name>
    <dbReference type="NCBI Taxonomy" id="1076179"/>
    <lineage>
        <taxon>unclassified sequences</taxon>
        <taxon>metagenomes</taxon>
        <taxon>ecological metagenomes</taxon>
    </lineage>
</organism>
<reference evidence="2" key="1">
    <citation type="submission" date="2019-08" db="EMBL/GenBank/DDBJ databases">
        <authorList>
            <person name="Kucharzyk K."/>
            <person name="Murdoch R.W."/>
            <person name="Higgins S."/>
            <person name="Loffler F."/>
        </authorList>
    </citation>
    <scope>NUCLEOTIDE SEQUENCE</scope>
</reference>
<keyword evidence="1" id="KW-0812">Transmembrane</keyword>
<gene>
    <name evidence="2" type="ORF">SDC9_38385</name>
</gene>
<name>A0A644VM15_9ZZZZ</name>
<feature type="transmembrane region" description="Helical" evidence="1">
    <location>
        <begin position="27"/>
        <end position="45"/>
    </location>
</feature>
<proteinExistence type="predicted"/>
<sequence>MNKYKIENSNNKEVQGYEFRLENSKSLIRKVLLLIAFIFFSIINLKATEQVSDLLIIKNDTFFLKTFPLEKLLIEKRIKKRPFEYNNDYGFPHTGCYRGYIATWKVIDDKLFLLKVEKEDDTNETIDVSDYFKSIGYTPNLINGFVQADWYSDTLMSYDFFMYYYNPKGFYLTDSYYSIIAKDIQLIFEKGQLIENNIKRIDSYKKGDILWREIKYYRQWFLDLGIKKVKAVVLENNGNMVRVEIKDYGTKKKRVIKKLKREMKIIEGDKDWINPRYWNKE</sequence>
<dbReference type="AlphaFoldDB" id="A0A644VM15"/>
<comment type="caution">
    <text evidence="2">The sequence shown here is derived from an EMBL/GenBank/DDBJ whole genome shotgun (WGS) entry which is preliminary data.</text>
</comment>
<dbReference type="EMBL" id="VSSQ01000353">
    <property type="protein sequence ID" value="MPL92287.1"/>
    <property type="molecule type" value="Genomic_DNA"/>
</dbReference>